<dbReference type="OrthoDB" id="1658288at2759"/>
<dbReference type="Proteomes" id="UP000654922">
    <property type="component" value="Unassembled WGS sequence"/>
</dbReference>
<dbReference type="InterPro" id="IPR019734">
    <property type="entry name" value="TPR_rpt"/>
</dbReference>
<gene>
    <name evidence="4" type="ORF">CNMCM5623_000248</name>
</gene>
<feature type="active site" description="Nucleophile" evidence="2">
    <location>
        <position position="186"/>
    </location>
</feature>
<dbReference type="InterPro" id="IPR027417">
    <property type="entry name" value="P-loop_NTPase"/>
</dbReference>
<keyword evidence="2" id="KW-0442">Lipid degradation</keyword>
<dbReference type="PANTHER" id="PTHR46082:SF6">
    <property type="entry name" value="AAA+ ATPASE DOMAIN-CONTAINING PROTEIN-RELATED"/>
    <property type="match status" value="1"/>
</dbReference>
<dbReference type="Gene3D" id="1.25.40.10">
    <property type="entry name" value="Tetratricopeptide repeat domain"/>
    <property type="match status" value="2"/>
</dbReference>
<comment type="caution">
    <text evidence="4">The sequence shown here is derived from an EMBL/GenBank/DDBJ whole genome shotgun (WGS) entry which is preliminary data.</text>
</comment>
<accession>A0A8H6Q6N7</accession>
<dbReference type="Gene3D" id="3.40.1090.10">
    <property type="entry name" value="Cytosolic phospholipase A2 catalytic domain"/>
    <property type="match status" value="1"/>
</dbReference>
<dbReference type="Pfam" id="PF00931">
    <property type="entry name" value="NB-ARC"/>
    <property type="match status" value="1"/>
</dbReference>
<evidence type="ECO:0000256" key="2">
    <source>
        <dbReference type="PROSITE-ProRule" id="PRU01161"/>
    </source>
</evidence>
<dbReference type="PROSITE" id="PS51635">
    <property type="entry name" value="PNPLA"/>
    <property type="match status" value="1"/>
</dbReference>
<dbReference type="Gene3D" id="3.40.50.300">
    <property type="entry name" value="P-loop containing nucleotide triphosphate hydrolases"/>
    <property type="match status" value="1"/>
</dbReference>
<dbReference type="Pfam" id="PF13374">
    <property type="entry name" value="TPR_10"/>
    <property type="match status" value="4"/>
</dbReference>
<dbReference type="InterPro" id="IPR053137">
    <property type="entry name" value="NLR-like"/>
</dbReference>
<dbReference type="Pfam" id="PF01734">
    <property type="entry name" value="Patatin"/>
    <property type="match status" value="1"/>
</dbReference>
<protein>
    <recommendedName>
        <fullName evidence="3">PNPLA domain-containing protein</fullName>
    </recommendedName>
</protein>
<dbReference type="InterPro" id="IPR011990">
    <property type="entry name" value="TPR-like_helical_dom_sf"/>
</dbReference>
<reference evidence="4" key="1">
    <citation type="submission" date="2020-06" db="EMBL/GenBank/DDBJ databases">
        <title>Draft genome sequences of strains closely related to Aspergillus parafelis and Aspergillus hiratsukae.</title>
        <authorList>
            <person name="Dos Santos R.A.C."/>
            <person name="Rivero-Menendez O."/>
            <person name="Steenwyk J.L."/>
            <person name="Mead M.E."/>
            <person name="Goldman G.H."/>
            <person name="Alastruey-Izquierdo A."/>
            <person name="Rokas A."/>
        </authorList>
    </citation>
    <scope>NUCLEOTIDE SEQUENCE</scope>
    <source>
        <strain evidence="4">CNM-CM5623</strain>
    </source>
</reference>
<dbReference type="SUPFAM" id="SSF52151">
    <property type="entry name" value="FabD/lysophospholipase-like"/>
    <property type="match status" value="1"/>
</dbReference>
<dbReference type="AlphaFoldDB" id="A0A8H6Q6N7"/>
<dbReference type="SUPFAM" id="SSF52540">
    <property type="entry name" value="P-loop containing nucleoside triphosphate hydrolases"/>
    <property type="match status" value="1"/>
</dbReference>
<feature type="active site" description="Proton acceptor" evidence="2">
    <location>
        <position position="326"/>
    </location>
</feature>
<feature type="domain" description="PNPLA" evidence="3">
    <location>
        <begin position="138"/>
        <end position="339"/>
    </location>
</feature>
<dbReference type="SUPFAM" id="SSF48452">
    <property type="entry name" value="TPR-like"/>
    <property type="match status" value="2"/>
</dbReference>
<dbReference type="InterPro" id="IPR016035">
    <property type="entry name" value="Acyl_Trfase/lysoPLipase"/>
</dbReference>
<dbReference type="Pfam" id="PF13424">
    <property type="entry name" value="TPR_12"/>
    <property type="match status" value="2"/>
</dbReference>
<dbReference type="InterPro" id="IPR002182">
    <property type="entry name" value="NB-ARC"/>
</dbReference>
<feature type="short sequence motif" description="GXSXG" evidence="2">
    <location>
        <begin position="184"/>
        <end position="188"/>
    </location>
</feature>
<dbReference type="EMBL" id="JACBAE010001299">
    <property type="protein sequence ID" value="KAF7166704.1"/>
    <property type="molecule type" value="Genomic_DNA"/>
</dbReference>
<evidence type="ECO:0000259" key="3">
    <source>
        <dbReference type="PROSITE" id="PS51635"/>
    </source>
</evidence>
<evidence type="ECO:0000256" key="1">
    <source>
        <dbReference type="ARBA" id="ARBA00023098"/>
    </source>
</evidence>
<feature type="short sequence motif" description="GXGXXG" evidence="2">
    <location>
        <begin position="142"/>
        <end position="147"/>
    </location>
</feature>
<dbReference type="GO" id="GO:0043531">
    <property type="term" value="F:ADP binding"/>
    <property type="evidence" value="ECO:0007669"/>
    <property type="project" value="InterPro"/>
</dbReference>
<feature type="short sequence motif" description="DGA/G" evidence="2">
    <location>
        <begin position="326"/>
        <end position="328"/>
    </location>
</feature>
<keyword evidence="1 2" id="KW-0443">Lipid metabolism</keyword>
<proteinExistence type="predicted"/>
<organism evidence="4 5">
    <name type="scientific">Aspergillus felis</name>
    <dbReference type="NCBI Taxonomy" id="1287682"/>
    <lineage>
        <taxon>Eukaryota</taxon>
        <taxon>Fungi</taxon>
        <taxon>Dikarya</taxon>
        <taxon>Ascomycota</taxon>
        <taxon>Pezizomycotina</taxon>
        <taxon>Eurotiomycetes</taxon>
        <taxon>Eurotiomycetidae</taxon>
        <taxon>Eurotiales</taxon>
        <taxon>Aspergillaceae</taxon>
        <taxon>Aspergillus</taxon>
        <taxon>Aspergillus subgen. Fumigati</taxon>
    </lineage>
</organism>
<evidence type="ECO:0000313" key="5">
    <source>
        <dbReference type="Proteomes" id="UP000654922"/>
    </source>
</evidence>
<dbReference type="PANTHER" id="PTHR46082">
    <property type="entry name" value="ATP/GTP-BINDING PROTEIN-RELATED"/>
    <property type="match status" value="1"/>
</dbReference>
<evidence type="ECO:0000313" key="4">
    <source>
        <dbReference type="EMBL" id="KAF7166704.1"/>
    </source>
</evidence>
<dbReference type="InterPro" id="IPR002641">
    <property type="entry name" value="PNPLA_dom"/>
</dbReference>
<name>A0A8H6Q6N7_9EURO</name>
<dbReference type="GO" id="GO:0046486">
    <property type="term" value="P:glycerolipid metabolic process"/>
    <property type="evidence" value="ECO:0007669"/>
    <property type="project" value="UniProtKB-ARBA"/>
</dbReference>
<sequence>MPRQPKFKLHEARTYRSFLLIRPDDPDLPALIMLKEVLKILQAGQGNFSPRRDSFPDTQVGDLIFEIITEDNSLKGLTDAAMQCITQQIENWDHDNDMIRWEQYVEGMVLIDYSTEQAMSTKQDGGPNPLDSTGLCLLALDGGGVRGLSSLYILKSIMDRLNHERKKNGLPSVRPCELFDLIGGTSTGGLIAIMLGRLEMDVDECIAAYTDLAADVFGEKLSRFPINIRGGVKPRFGSARLESAIKKVISQKGLSETDLLHDGTERGCRTFVCTIDRDTKDMVRLRSYSLPDWPDIPATICQAGLATSAATTFFEPVSIDDRTFADGAFGANNPVDEVEGEASNIWGSDEKDLKELVKCFISIGTGNPGKKAFEAGMFKFLSETVVQIATGTEATEKRFIERWAKHFDKNRYFRFNVDQGLQDIGLDESKKKGAIKAATEGYLTHVAQRHRVRDCIQNLRLKQNKTETSFGAIVDEYTIRTIRQQSAARHTTWIVPFERNPRFTGRESQLVELEGKLFTRDHTAKIAITGLGGVGKTQLVLELLYRTKDKHKHCLIIWIPATNGESLHQAYCDIARQLRIPGWDEENADVKRLVQRHLSKDDAGQWLVVFDNADDINMWITKAGSKQESEQGSRGLVDYLPSSGQGSIIFTTRDRKTAANLALQNVVELPQMDGEAATQLLQKCLINPHLVNNGHDTAALLAELTYLPLAIAQAAAYINENGITLGCYISLLAEQEEEVIALLSEEFEDDGRYRNVKNPVATTWLISFEQIQQSNPLAAQYLSFMSCVDPKEIPQSLLPPGSSRKEETDAIGTLNAYSFVSRRPADPVLDLHRLVHLATRNWLRKERQLAQWTERVIVRLEEVFPDDNHKNRSVWRRYLPHARYALQAELVDKDWTCRMDLIWRYGMCLYQDGQWDEAEVAIIQVLEMRKRVLGPDHPSTLTSMANLAATYLDQGRWNEAKKLFIQVMEIRKAVLGAEHPSTLTSMANLASTYQRQGRWNEAEKLGMQVMETRKAVLGAEHPSTLISMGNLASTYGRQGRWNEAEKLEMQVTETFKTVLGAEHPSTLTSMSNLASTYWRQGRWNKAEKLEVKVMETSKTVLGAEHPDTLTSISNLASTYRRQGRWNEAEKLSMQVMETRKAVLGAEHPSTLTSMANLAVTYWDQRRWDEAEKLFIQVIEIRKAVLGAEHPSTLTSMVNLASAYKRQGQLNEAEKVEHGKPCMYLEISKKAYRRLSST</sequence>
<dbReference type="SMART" id="SM00028">
    <property type="entry name" value="TPR"/>
    <property type="match status" value="6"/>
</dbReference>
<dbReference type="CDD" id="cd07216">
    <property type="entry name" value="Pat17_PNPLA8_PNPLA9_like3"/>
    <property type="match status" value="1"/>
</dbReference>
<dbReference type="GO" id="GO:0016787">
    <property type="term" value="F:hydrolase activity"/>
    <property type="evidence" value="ECO:0007669"/>
    <property type="project" value="UniProtKB-UniRule"/>
</dbReference>
<keyword evidence="2" id="KW-0378">Hydrolase</keyword>
<dbReference type="GO" id="GO:0016042">
    <property type="term" value="P:lipid catabolic process"/>
    <property type="evidence" value="ECO:0007669"/>
    <property type="project" value="UniProtKB-UniRule"/>
</dbReference>
<dbReference type="PRINTS" id="PR00381">
    <property type="entry name" value="KINESINLIGHT"/>
</dbReference>